<feature type="transmembrane region" description="Helical" evidence="11">
    <location>
        <begin position="334"/>
        <end position="352"/>
    </location>
</feature>
<gene>
    <name evidence="13" type="ORF">A2626_01260</name>
</gene>
<keyword evidence="8 11" id="KW-1133">Transmembrane helix</keyword>
<dbReference type="SMART" id="SM00228">
    <property type="entry name" value="PDZ"/>
    <property type="match status" value="1"/>
</dbReference>
<dbReference type="SUPFAM" id="SSF50156">
    <property type="entry name" value="PDZ domain-like"/>
    <property type="match status" value="1"/>
</dbReference>
<evidence type="ECO:0000256" key="10">
    <source>
        <dbReference type="ARBA" id="ARBA00023136"/>
    </source>
</evidence>
<comment type="subcellular location">
    <subcellularLocation>
        <location evidence="2">Membrane</location>
        <topology evidence="2">Multi-pass membrane protein</topology>
    </subcellularLocation>
</comment>
<comment type="caution">
    <text evidence="13">The sequence shown here is derived from an EMBL/GenBank/DDBJ whole genome shotgun (WGS) entry which is preliminary data.</text>
</comment>
<evidence type="ECO:0000256" key="4">
    <source>
        <dbReference type="ARBA" id="ARBA00022670"/>
    </source>
</evidence>
<evidence type="ECO:0000256" key="9">
    <source>
        <dbReference type="ARBA" id="ARBA00023049"/>
    </source>
</evidence>
<protein>
    <recommendedName>
        <fullName evidence="12">PDZ domain-containing protein</fullName>
    </recommendedName>
</protein>
<keyword evidence="9" id="KW-0482">Metalloprotease</keyword>
<dbReference type="CDD" id="cd06163">
    <property type="entry name" value="S2P-M50_PDZ_RseP-like"/>
    <property type="match status" value="1"/>
</dbReference>
<evidence type="ECO:0000256" key="11">
    <source>
        <dbReference type="SAM" id="Phobius"/>
    </source>
</evidence>
<dbReference type="InterPro" id="IPR004387">
    <property type="entry name" value="Pept_M50_Zn"/>
</dbReference>
<dbReference type="InterPro" id="IPR008915">
    <property type="entry name" value="Peptidase_M50"/>
</dbReference>
<reference evidence="13 14" key="1">
    <citation type="journal article" date="2016" name="Nat. Commun.">
        <title>Thousands of microbial genomes shed light on interconnected biogeochemical processes in an aquifer system.</title>
        <authorList>
            <person name="Anantharaman K."/>
            <person name="Brown C.T."/>
            <person name="Hug L.A."/>
            <person name="Sharon I."/>
            <person name="Castelle C.J."/>
            <person name="Probst A.J."/>
            <person name="Thomas B.C."/>
            <person name="Singh A."/>
            <person name="Wilkins M.J."/>
            <person name="Karaoz U."/>
            <person name="Brodie E.L."/>
            <person name="Williams K.H."/>
            <person name="Hubbard S.S."/>
            <person name="Banfield J.F."/>
        </authorList>
    </citation>
    <scope>NUCLEOTIDE SEQUENCE [LARGE SCALE GENOMIC DNA]</scope>
</reference>
<keyword evidence="5 11" id="KW-0812">Transmembrane</keyword>
<feature type="domain" description="PDZ" evidence="12">
    <location>
        <begin position="112"/>
        <end position="193"/>
    </location>
</feature>
<dbReference type="Pfam" id="PF02163">
    <property type="entry name" value="Peptidase_M50"/>
    <property type="match status" value="1"/>
</dbReference>
<sequence>MVLSIVIAFFCLIGLAILHEYGHFIAAKKFGVGVEEFGIGYPPRIFGKKFRGTIYSINLLPFGAFVKIKGENNRTNDQDSFNGKPFWKKSLIILAGVISFWLAAIVILSVVMWLGAPTIIEDNEKGIFTDLKVQIIGLAPGSPAKEAGLEVGDAIKEFKYRNVNIKIKDTATLQELIKENQGREITLAIERGGEVKDVFLILRANPPEGQGAMGVILARTAMKSYPWYLAPIEGIKATGQFTISVLEGWGIALARLAQREPTGVQIMGPVGIFGLFAQTSRMGVSYFLQFIAIISIYIAVFNILPIPMVDGGKFLFLVIEKIRGKQMNQKTENGINAAFFTLLVMIMFFVTIKDIAQLF</sequence>
<dbReference type="EMBL" id="MHLZ01000032">
    <property type="protein sequence ID" value="OGZ19451.1"/>
    <property type="molecule type" value="Genomic_DNA"/>
</dbReference>
<dbReference type="InterPro" id="IPR001478">
    <property type="entry name" value="PDZ"/>
</dbReference>
<evidence type="ECO:0000256" key="3">
    <source>
        <dbReference type="ARBA" id="ARBA00007931"/>
    </source>
</evidence>
<dbReference type="Gene3D" id="2.30.42.10">
    <property type="match status" value="1"/>
</dbReference>
<evidence type="ECO:0000256" key="7">
    <source>
        <dbReference type="ARBA" id="ARBA00022833"/>
    </source>
</evidence>
<feature type="transmembrane region" description="Helical" evidence="11">
    <location>
        <begin position="286"/>
        <end position="306"/>
    </location>
</feature>
<keyword evidence="7" id="KW-0862">Zinc</keyword>
<evidence type="ECO:0000256" key="5">
    <source>
        <dbReference type="ARBA" id="ARBA00022692"/>
    </source>
</evidence>
<dbReference type="GO" id="GO:0016020">
    <property type="term" value="C:membrane"/>
    <property type="evidence" value="ECO:0007669"/>
    <property type="project" value="UniProtKB-SubCell"/>
</dbReference>
<evidence type="ECO:0000313" key="14">
    <source>
        <dbReference type="Proteomes" id="UP000177360"/>
    </source>
</evidence>
<comment type="cofactor">
    <cofactor evidence="1">
        <name>Zn(2+)</name>
        <dbReference type="ChEBI" id="CHEBI:29105"/>
    </cofactor>
</comment>
<name>A0A1G2E2H4_9BACT</name>
<dbReference type="PANTHER" id="PTHR42837">
    <property type="entry name" value="REGULATOR OF SIGMA-E PROTEASE RSEP"/>
    <property type="match status" value="1"/>
</dbReference>
<evidence type="ECO:0000256" key="2">
    <source>
        <dbReference type="ARBA" id="ARBA00004141"/>
    </source>
</evidence>
<dbReference type="Proteomes" id="UP000177360">
    <property type="component" value="Unassembled WGS sequence"/>
</dbReference>
<dbReference type="InterPro" id="IPR036034">
    <property type="entry name" value="PDZ_sf"/>
</dbReference>
<keyword evidence="4" id="KW-0645">Protease</keyword>
<keyword evidence="6" id="KW-0378">Hydrolase</keyword>
<comment type="similarity">
    <text evidence="3">Belongs to the peptidase M50B family.</text>
</comment>
<accession>A0A1G2E2H4</accession>
<evidence type="ECO:0000256" key="8">
    <source>
        <dbReference type="ARBA" id="ARBA00022989"/>
    </source>
</evidence>
<dbReference type="GO" id="GO:0006508">
    <property type="term" value="P:proteolysis"/>
    <property type="evidence" value="ECO:0007669"/>
    <property type="project" value="UniProtKB-KW"/>
</dbReference>
<organism evidence="13 14">
    <name type="scientific">Candidatus Nealsonbacteria bacterium RIFCSPHIGHO2_01_FULL_38_55</name>
    <dbReference type="NCBI Taxonomy" id="1801664"/>
    <lineage>
        <taxon>Bacteria</taxon>
        <taxon>Candidatus Nealsoniibacteriota</taxon>
    </lineage>
</organism>
<dbReference type="AlphaFoldDB" id="A0A1G2E2H4"/>
<keyword evidence="10 11" id="KW-0472">Membrane</keyword>
<dbReference type="GO" id="GO:0004222">
    <property type="term" value="F:metalloendopeptidase activity"/>
    <property type="evidence" value="ECO:0007669"/>
    <property type="project" value="InterPro"/>
</dbReference>
<evidence type="ECO:0000256" key="1">
    <source>
        <dbReference type="ARBA" id="ARBA00001947"/>
    </source>
</evidence>
<proteinExistence type="inferred from homology"/>
<feature type="transmembrane region" description="Helical" evidence="11">
    <location>
        <begin position="91"/>
        <end position="115"/>
    </location>
</feature>
<evidence type="ECO:0000256" key="6">
    <source>
        <dbReference type="ARBA" id="ARBA00022801"/>
    </source>
</evidence>
<dbReference type="PANTHER" id="PTHR42837:SF2">
    <property type="entry name" value="MEMBRANE METALLOPROTEASE ARASP2, CHLOROPLASTIC-RELATED"/>
    <property type="match status" value="1"/>
</dbReference>
<evidence type="ECO:0000259" key="12">
    <source>
        <dbReference type="SMART" id="SM00228"/>
    </source>
</evidence>
<evidence type="ECO:0000313" key="13">
    <source>
        <dbReference type="EMBL" id="OGZ19451.1"/>
    </source>
</evidence>